<organism evidence="2 3">
    <name type="scientific">Rhodococcus oxybenzonivorans</name>
    <dbReference type="NCBI Taxonomy" id="1990687"/>
    <lineage>
        <taxon>Bacteria</taxon>
        <taxon>Bacillati</taxon>
        <taxon>Actinomycetota</taxon>
        <taxon>Actinomycetes</taxon>
        <taxon>Mycobacteriales</taxon>
        <taxon>Nocardiaceae</taxon>
        <taxon>Rhodococcus</taxon>
    </lineage>
</organism>
<dbReference type="AlphaFoldDB" id="A0A2S2BWV8"/>
<dbReference type="Pfam" id="PF04296">
    <property type="entry name" value="YlxR"/>
    <property type="match status" value="1"/>
</dbReference>
<dbReference type="Proteomes" id="UP000245711">
    <property type="component" value="Chromosome"/>
</dbReference>
<dbReference type="SUPFAM" id="SSF64376">
    <property type="entry name" value="YlxR-like"/>
    <property type="match status" value="1"/>
</dbReference>
<dbReference type="PANTHER" id="PTHR34215:SF1">
    <property type="entry name" value="YLXR DOMAIN-CONTAINING PROTEIN"/>
    <property type="match status" value="1"/>
</dbReference>
<dbReference type="Gene3D" id="3.30.1230.10">
    <property type="entry name" value="YlxR-like"/>
    <property type="match status" value="1"/>
</dbReference>
<accession>A0A2S2BWV8</accession>
<dbReference type="InterPro" id="IPR037465">
    <property type="entry name" value="YlxR"/>
</dbReference>
<dbReference type="KEGG" id="roz:CBI38_17700"/>
<sequence length="117" mass="13191">MVQHELSDFTRASAGSPVRTCIGCRERALALDLLRVVVSESGPQGHILVPDPRRRLPGRGAWLHLDQACLSLAERRRAFGRALRVTGSVDTSEIEHWVRAERTRRAVPLEQNRHKHS</sequence>
<gene>
    <name evidence="2" type="ORF">CBI38_17700</name>
</gene>
<dbReference type="GO" id="GO:0003677">
    <property type="term" value="F:DNA binding"/>
    <property type="evidence" value="ECO:0007669"/>
    <property type="project" value="UniProtKB-KW"/>
</dbReference>
<dbReference type="OrthoDB" id="5244965at2"/>
<dbReference type="InterPro" id="IPR007393">
    <property type="entry name" value="YlxR_dom"/>
</dbReference>
<proteinExistence type="predicted"/>
<name>A0A2S2BWV8_9NOCA</name>
<reference evidence="2 3" key="1">
    <citation type="submission" date="2017-05" db="EMBL/GenBank/DDBJ databases">
        <title>Isolation of Rhodococcus sp. S2-17 biodegrading of BP-3.</title>
        <authorList>
            <person name="Lee Y."/>
            <person name="Kim K.H."/>
            <person name="Chun B.H."/>
            <person name="Jung H.S."/>
            <person name="Jeon C.O."/>
        </authorList>
    </citation>
    <scope>NUCLEOTIDE SEQUENCE [LARGE SCALE GENOMIC DNA]</scope>
    <source>
        <strain evidence="2 3">S2-17</strain>
    </source>
</reference>
<dbReference type="EMBL" id="CP021354">
    <property type="protein sequence ID" value="AWK73117.1"/>
    <property type="molecule type" value="Genomic_DNA"/>
</dbReference>
<evidence type="ECO:0000259" key="1">
    <source>
        <dbReference type="Pfam" id="PF04296"/>
    </source>
</evidence>
<dbReference type="PANTHER" id="PTHR34215">
    <property type="entry name" value="BLL0784 PROTEIN"/>
    <property type="match status" value="1"/>
</dbReference>
<dbReference type="InterPro" id="IPR035931">
    <property type="entry name" value="YlxR-like_sf"/>
</dbReference>
<keyword evidence="2" id="KW-0238">DNA-binding</keyword>
<evidence type="ECO:0000313" key="2">
    <source>
        <dbReference type="EMBL" id="AWK73117.1"/>
    </source>
</evidence>
<protein>
    <submittedName>
        <fullName evidence="2">DNA-binding protein</fullName>
    </submittedName>
</protein>
<dbReference type="RefSeq" id="WP_109330831.1">
    <property type="nucleotide sequence ID" value="NZ_CP021354.1"/>
</dbReference>
<dbReference type="CDD" id="cd00279">
    <property type="entry name" value="YlxR"/>
    <property type="match status" value="1"/>
</dbReference>
<evidence type="ECO:0000313" key="3">
    <source>
        <dbReference type="Proteomes" id="UP000245711"/>
    </source>
</evidence>
<keyword evidence="3" id="KW-1185">Reference proteome</keyword>
<feature type="domain" description="YlxR" evidence="1">
    <location>
        <begin position="19"/>
        <end position="87"/>
    </location>
</feature>